<comment type="caution">
    <text evidence="3">The sequence shown here is derived from an EMBL/GenBank/DDBJ whole genome shotgun (WGS) entry which is preliminary data.</text>
</comment>
<feature type="coiled-coil region" evidence="1">
    <location>
        <begin position="6"/>
        <end position="33"/>
    </location>
</feature>
<organism evidence="3 4">
    <name type="scientific">Homarus americanus</name>
    <name type="common">American lobster</name>
    <dbReference type="NCBI Taxonomy" id="6706"/>
    <lineage>
        <taxon>Eukaryota</taxon>
        <taxon>Metazoa</taxon>
        <taxon>Ecdysozoa</taxon>
        <taxon>Arthropoda</taxon>
        <taxon>Crustacea</taxon>
        <taxon>Multicrustacea</taxon>
        <taxon>Malacostraca</taxon>
        <taxon>Eumalacostraca</taxon>
        <taxon>Eucarida</taxon>
        <taxon>Decapoda</taxon>
        <taxon>Pleocyemata</taxon>
        <taxon>Astacidea</taxon>
        <taxon>Nephropoidea</taxon>
        <taxon>Nephropidae</taxon>
        <taxon>Homarus</taxon>
    </lineage>
</organism>
<evidence type="ECO:0000313" key="4">
    <source>
        <dbReference type="Proteomes" id="UP000747542"/>
    </source>
</evidence>
<keyword evidence="4" id="KW-1185">Reference proteome</keyword>
<evidence type="ECO:0000256" key="1">
    <source>
        <dbReference type="SAM" id="Coils"/>
    </source>
</evidence>
<proteinExistence type="predicted"/>
<evidence type="ECO:0000256" key="2">
    <source>
        <dbReference type="SAM" id="MobiDB-lite"/>
    </source>
</evidence>
<dbReference type="OrthoDB" id="6378091at2759"/>
<dbReference type="AlphaFoldDB" id="A0A8J5N7E8"/>
<accession>A0A8J5N7E8</accession>
<name>A0A8J5N7E8_HOMAM</name>
<dbReference type="EMBL" id="JAHLQT010007499">
    <property type="protein sequence ID" value="KAG7174607.1"/>
    <property type="molecule type" value="Genomic_DNA"/>
</dbReference>
<sequence length="228" mass="25619">MEPISIKTAIHLLDNISRRFKDAERKLSQQRVNCAILTLELATLHDPHMRETLAVCHQAQDYGTEKLSTYNEIHARFIQVSKSCIPQEELQNIPQETQGSALQEPQLLMTSNCPVNQNPKPQESQDPQPSSDHDLQRVMVEIKQQDENIPDEPSKLVNSEIVDPADIDPHNHHCNNSNRGNVTPGQLPQDEFPANYAVNSVSCYFDGLSEEGIQPPNSSPLGDLREEV</sequence>
<feature type="region of interest" description="Disordered" evidence="2">
    <location>
        <begin position="111"/>
        <end position="133"/>
    </location>
</feature>
<gene>
    <name evidence="3" type="ORF">Hamer_G015732</name>
</gene>
<protein>
    <submittedName>
        <fullName evidence="3">Uncharacterized protein</fullName>
    </submittedName>
</protein>
<keyword evidence="1" id="KW-0175">Coiled coil</keyword>
<feature type="compositionally biased region" description="Polar residues" evidence="2">
    <location>
        <begin position="111"/>
        <end position="130"/>
    </location>
</feature>
<reference evidence="3" key="1">
    <citation type="journal article" date="2021" name="Sci. Adv.">
        <title>The American lobster genome reveals insights on longevity, neural, and immune adaptations.</title>
        <authorList>
            <person name="Polinski J.M."/>
            <person name="Zimin A.V."/>
            <person name="Clark K.F."/>
            <person name="Kohn A.B."/>
            <person name="Sadowski N."/>
            <person name="Timp W."/>
            <person name="Ptitsyn A."/>
            <person name="Khanna P."/>
            <person name="Romanova D.Y."/>
            <person name="Williams P."/>
            <person name="Greenwood S.J."/>
            <person name="Moroz L.L."/>
            <person name="Walt D.R."/>
            <person name="Bodnar A.G."/>
        </authorList>
    </citation>
    <scope>NUCLEOTIDE SEQUENCE</scope>
    <source>
        <strain evidence="3">GMGI-L3</strain>
    </source>
</reference>
<dbReference type="Proteomes" id="UP000747542">
    <property type="component" value="Unassembled WGS sequence"/>
</dbReference>
<evidence type="ECO:0000313" key="3">
    <source>
        <dbReference type="EMBL" id="KAG7174607.1"/>
    </source>
</evidence>
<feature type="region of interest" description="Disordered" evidence="2">
    <location>
        <begin position="207"/>
        <end position="228"/>
    </location>
</feature>